<evidence type="ECO:0000313" key="5">
    <source>
        <dbReference type="Proteomes" id="UP000636800"/>
    </source>
</evidence>
<comment type="caution">
    <text evidence="4">The sequence shown here is derived from an EMBL/GenBank/DDBJ whole genome shotgun (WGS) entry which is preliminary data.</text>
</comment>
<keyword evidence="2" id="KW-0472">Membrane</keyword>
<evidence type="ECO:0000256" key="1">
    <source>
        <dbReference type="SAM" id="MobiDB-lite"/>
    </source>
</evidence>
<keyword evidence="2" id="KW-0812">Transmembrane</keyword>
<dbReference type="Pfam" id="PF07173">
    <property type="entry name" value="GRDP-like"/>
    <property type="match status" value="1"/>
</dbReference>
<dbReference type="InterPro" id="IPR057518">
    <property type="entry name" value="GRDP_C"/>
</dbReference>
<dbReference type="EMBL" id="JADCNL010000005">
    <property type="protein sequence ID" value="KAG0479825.1"/>
    <property type="molecule type" value="Genomic_DNA"/>
</dbReference>
<dbReference type="OrthoDB" id="767933at2759"/>
<proteinExistence type="predicted"/>
<organism evidence="4 5">
    <name type="scientific">Vanilla planifolia</name>
    <name type="common">Vanilla</name>
    <dbReference type="NCBI Taxonomy" id="51239"/>
    <lineage>
        <taxon>Eukaryota</taxon>
        <taxon>Viridiplantae</taxon>
        <taxon>Streptophyta</taxon>
        <taxon>Embryophyta</taxon>
        <taxon>Tracheophyta</taxon>
        <taxon>Spermatophyta</taxon>
        <taxon>Magnoliopsida</taxon>
        <taxon>Liliopsida</taxon>
        <taxon>Asparagales</taxon>
        <taxon>Orchidaceae</taxon>
        <taxon>Vanilloideae</taxon>
        <taxon>Vanilleae</taxon>
        <taxon>Vanilla</taxon>
    </lineage>
</organism>
<feature type="compositionally biased region" description="Basic residues" evidence="1">
    <location>
        <begin position="769"/>
        <end position="782"/>
    </location>
</feature>
<accession>A0A835QUC1</accession>
<reference evidence="4 5" key="1">
    <citation type="journal article" date="2020" name="Nat. Food">
        <title>A phased Vanilla planifolia genome enables genetic improvement of flavour and production.</title>
        <authorList>
            <person name="Hasing T."/>
            <person name="Tang H."/>
            <person name="Brym M."/>
            <person name="Khazi F."/>
            <person name="Huang T."/>
            <person name="Chambers A.H."/>
        </authorList>
    </citation>
    <scope>NUCLEOTIDE SEQUENCE [LARGE SCALE GENOMIC DNA]</scope>
    <source>
        <tissue evidence="4">Leaf</tissue>
    </source>
</reference>
<dbReference type="Proteomes" id="UP000636800">
    <property type="component" value="Chromosome 5"/>
</dbReference>
<feature type="compositionally biased region" description="Basic residues" evidence="1">
    <location>
        <begin position="751"/>
        <end position="762"/>
    </location>
</feature>
<keyword evidence="5" id="KW-1185">Reference proteome</keyword>
<dbReference type="PANTHER" id="PTHR34365">
    <property type="entry name" value="ENOLASE (DUF1399)"/>
    <property type="match status" value="1"/>
</dbReference>
<feature type="compositionally biased region" description="Polar residues" evidence="1">
    <location>
        <begin position="784"/>
        <end position="796"/>
    </location>
</feature>
<dbReference type="InterPro" id="IPR009836">
    <property type="entry name" value="GRDP-like"/>
</dbReference>
<evidence type="ECO:0000313" key="4">
    <source>
        <dbReference type="EMBL" id="KAG0479825.1"/>
    </source>
</evidence>
<feature type="compositionally biased region" description="Basic and acidic residues" evidence="1">
    <location>
        <begin position="797"/>
        <end position="806"/>
    </location>
</feature>
<feature type="domain" description="GRPD C-terminal" evidence="3">
    <location>
        <begin position="507"/>
        <end position="663"/>
    </location>
</feature>
<dbReference type="Pfam" id="PF25335">
    <property type="entry name" value="GRDP_C"/>
    <property type="match status" value="1"/>
</dbReference>
<protein>
    <recommendedName>
        <fullName evidence="3">GRPD C-terminal domain-containing protein</fullName>
    </recommendedName>
</protein>
<evidence type="ECO:0000256" key="2">
    <source>
        <dbReference type="SAM" id="Phobius"/>
    </source>
</evidence>
<name>A0A835QUC1_VANPL</name>
<dbReference type="PANTHER" id="PTHR34365:SF2">
    <property type="entry name" value="ENOLASE (DUF1399)"/>
    <property type="match status" value="1"/>
</dbReference>
<keyword evidence="2" id="KW-1133">Transmembrane helix</keyword>
<feature type="region of interest" description="Disordered" evidence="1">
    <location>
        <begin position="751"/>
        <end position="835"/>
    </location>
</feature>
<feature type="compositionally biased region" description="Basic residues" evidence="1">
    <location>
        <begin position="807"/>
        <end position="833"/>
    </location>
</feature>
<gene>
    <name evidence="4" type="ORF">HPP92_010683</name>
</gene>
<evidence type="ECO:0000259" key="3">
    <source>
        <dbReference type="Pfam" id="PF25335"/>
    </source>
</evidence>
<dbReference type="AlphaFoldDB" id="A0A835QUC1"/>
<feature type="transmembrane region" description="Helical" evidence="2">
    <location>
        <begin position="870"/>
        <end position="892"/>
    </location>
</feature>
<sequence length="895" mass="102986">MSGGNIGLAFISPDSSASCSGSGSPLDAERNSNGKNFPVPSCLIEDASKVQVSVDLVSAARRFLCFLRCLTGSSLLHHPAVILRAIRRYEEIWLPLVANISTDSSSSPMILPPPDVDWVWLCHCLDPESYRKYCAARFGLLIDRPVIIDKENEEYASGRCREIWEIRHPSEPFDLEIDDYDFAETVVSGIDIRSDIFALVARHGDLCSFFADPFVSETVYLVSGRRRYLNFRHLLKNSADGSLRMVPTSDILLMFLTHQSFPGIYFRDLDGIGNLGKRMVGFGDQASSKEEAERTRRVWEAAFDEPYERAGVAMDPPASFARVCFNWETSDSDVNRNYKGLQPRFFIEVAVFLKGKWEQNESNNSNKTFLRVRTVRCHKELKLDVLTPKSPCQHWRKTWHLFCEFGTKGIMIEVRQHGSGCLRSSKLLKRIYFYWNDLLRSTTLTLVQEIEFEARALSSITPPIQAPYLLKCVPDCVTDDSGAMISDVILRMNRYRPQEGRWLSRTVLDHAGKECFIICTRVGRGFWRRGAETPALVKWEDRIIELREGQWSYIASSVGTAPQKIIGTATPNTEDSREGNAVWFLSTGDVLTMQWEHGLSFKLVNENLDHSVMLLQGRKLNYQVKEPNAEEEQQYVTLIRFTTDNPEGKATALLNWKLQAVEFLPEEDAVLVLLLNMAILRTISRIRREDVGDLLSRRRVREVGPGIRDWGSVILPSSSYHQFPHCKPWYWSKADEVLASAEANDWRSLNHRRDRRRRHRRKERDDMKVRKKHLKRSRRHKSPYVSSSSYADTENSLDSRHEESSHSRKRKHGDKLKKEKHRNRSHNPKPKKREAKEVQNLLSTIRCVFNALCGFVPPDWPLSILFTTDFVLFFLMLLPEIMTIFCMARISYKFL</sequence>